<feature type="compositionally biased region" description="Basic residues" evidence="1">
    <location>
        <begin position="304"/>
        <end position="313"/>
    </location>
</feature>
<gene>
    <name evidence="2" type="ORF">SCBWM1_gp170</name>
</gene>
<feature type="compositionally biased region" description="Acidic residues" evidence="1">
    <location>
        <begin position="280"/>
        <end position="295"/>
    </location>
</feature>
<dbReference type="Proteomes" id="UP000274731">
    <property type="component" value="Segment"/>
</dbReference>
<evidence type="ECO:0000313" key="2">
    <source>
        <dbReference type="EMBL" id="ATW62854.1"/>
    </source>
</evidence>
<organism evidence="2 3">
    <name type="scientific">Synechococcus phage S-CBWM1</name>
    <dbReference type="NCBI Taxonomy" id="2053653"/>
    <lineage>
        <taxon>Viruses</taxon>
        <taxon>Duplodnaviria</taxon>
        <taxon>Heunggongvirae</taxon>
        <taxon>Uroviricota</taxon>
        <taxon>Caudoviricetes</taxon>
        <taxon>Aokuangvirus</taxon>
        <taxon>Aokuangvirus SCBWM1</taxon>
    </lineage>
</organism>
<feature type="compositionally biased region" description="Acidic residues" evidence="1">
    <location>
        <begin position="237"/>
        <end position="250"/>
    </location>
</feature>
<reference evidence="2 3" key="1">
    <citation type="journal article" date="2018" name="Environ. Microbiol.">
        <title>Novel phage-host interactions and evolution as revealed by a cyanomyovirus isolated from an estuarine environment.</title>
        <authorList>
            <person name="Xu Y."/>
            <person name="Zhang R."/>
            <person name="Wang N."/>
            <person name="Cai L."/>
            <person name="Tong Y."/>
            <person name="Sun Q."/>
            <person name="Chen F."/>
            <person name="Jiao N."/>
        </authorList>
    </citation>
    <scope>NUCLEOTIDE SEQUENCE [LARGE SCALE GENOMIC DNA]</scope>
</reference>
<name>A0A3G1L3V1_9CAUD</name>
<dbReference type="EMBL" id="MG450654">
    <property type="protein sequence ID" value="ATW62854.1"/>
    <property type="molecule type" value="Genomic_DNA"/>
</dbReference>
<sequence length="480" mass="53196">MIKKIHVFTAGPQTSSGGVSKEFTEDMLAEAASSYDPAVHDAPLVIGHSGDNDSVPSFGWAKKFEVQDGKMYAKVDLTEAAEDLVEKKHYKKVSISFYPPESPVNPHPGKWSVRHIALLGASPPAVKGLEAFKFGEVEGETISFSDSSLTLGDIVDEDLGPSMINEEGPLEVLEKALNEARKEQESEGDETKTASLEENLDDQGAADAESAAQSDTNQQFTEMPKAIASDEQLIDSQEVEESPVDEALEEVMEHSEETPAMPEATETAETADHSEGEEGQKEEEMEEGEEGEEPSEEMKEEAPKKKRRPRKKAKAEEEKDPEEFACGDKEEEEKNDYAELREQLEQLRQEKEELIKEFKEEQAKVRKEKIAAEVSHLYGEGQLTDAIISEDSLVSFCEGLEFGTLEFSEGETAATKLLGLLNRLPKMVEFREVVSEKRSKSMEFSEMDLHSRAIAIASAEDLEYAEALKKAVTGYIPQFD</sequence>
<accession>A0A3G1L3V1</accession>
<feature type="compositionally biased region" description="Acidic residues" evidence="1">
    <location>
        <begin position="318"/>
        <end position="334"/>
    </location>
</feature>
<feature type="compositionally biased region" description="Basic and acidic residues" evidence="1">
    <location>
        <begin position="270"/>
        <end position="279"/>
    </location>
</feature>
<evidence type="ECO:0000313" key="3">
    <source>
        <dbReference type="Proteomes" id="UP000274731"/>
    </source>
</evidence>
<protein>
    <submittedName>
        <fullName evidence="2">Peptidase</fullName>
    </submittedName>
</protein>
<keyword evidence="3" id="KW-1185">Reference proteome</keyword>
<proteinExistence type="predicted"/>
<feature type="compositionally biased region" description="Low complexity" evidence="1">
    <location>
        <begin position="258"/>
        <end position="268"/>
    </location>
</feature>
<feature type="region of interest" description="Disordered" evidence="1">
    <location>
        <begin position="228"/>
        <end position="337"/>
    </location>
</feature>
<evidence type="ECO:0000256" key="1">
    <source>
        <dbReference type="SAM" id="MobiDB-lite"/>
    </source>
</evidence>